<sequence>MDVGFWLLYAVSGLFVFILVLSTIFGLPGNFLLLLFAAGVGYYEGFNQLNWSFLAMLTGAWVLGEAAEFFSSAIGAKRAQASRRAIFSAYVGAFLGMLAGTAILPVVGTLAGSMIGAFAAGYWGEFQQTGSGRQARNVAVNVVIGQLFGLVFKLAVGLAMAVAILARLPIGG</sequence>
<keyword evidence="1" id="KW-0812">Transmembrane</keyword>
<evidence type="ECO:0000256" key="1">
    <source>
        <dbReference type="SAM" id="Phobius"/>
    </source>
</evidence>
<gene>
    <name evidence="2" type="ORF">AXX12_13675</name>
</gene>
<feature type="transmembrane region" description="Helical" evidence="1">
    <location>
        <begin position="49"/>
        <end position="70"/>
    </location>
</feature>
<dbReference type="RefSeq" id="WP_066244789.1">
    <property type="nucleotide sequence ID" value="NZ_LSGP01000025.1"/>
</dbReference>
<reference evidence="2 3" key="1">
    <citation type="submission" date="2016-02" db="EMBL/GenBank/DDBJ databases">
        <title>Anaerosporomusa subterraneum gen. nov., sp. nov., a spore-forming obligate anaerobe isolated from saprolite.</title>
        <authorList>
            <person name="Choi J.K."/>
            <person name="Shah M."/>
            <person name="Yee N."/>
        </authorList>
    </citation>
    <scope>NUCLEOTIDE SEQUENCE [LARGE SCALE GENOMIC DNA]</scope>
    <source>
        <strain evidence="2 3">RU4</strain>
    </source>
</reference>
<proteinExistence type="predicted"/>
<protein>
    <recommendedName>
        <fullName evidence="4">DUF456 domain-containing protein</fullName>
    </recommendedName>
</protein>
<accession>A0A154BMR5</accession>
<keyword evidence="1" id="KW-0472">Membrane</keyword>
<evidence type="ECO:0000313" key="3">
    <source>
        <dbReference type="Proteomes" id="UP000076268"/>
    </source>
</evidence>
<organism evidence="2 3">
    <name type="scientific">Anaerosporomusa subterranea</name>
    <dbReference type="NCBI Taxonomy" id="1794912"/>
    <lineage>
        <taxon>Bacteria</taxon>
        <taxon>Bacillati</taxon>
        <taxon>Bacillota</taxon>
        <taxon>Negativicutes</taxon>
        <taxon>Acetonemataceae</taxon>
        <taxon>Anaerosporomusa</taxon>
    </lineage>
</organism>
<evidence type="ECO:0008006" key="4">
    <source>
        <dbReference type="Google" id="ProtNLM"/>
    </source>
</evidence>
<dbReference type="STRING" id="1794912.AXX12_13675"/>
<feature type="transmembrane region" description="Helical" evidence="1">
    <location>
        <begin position="143"/>
        <end position="166"/>
    </location>
</feature>
<dbReference type="InterPro" id="IPR007403">
    <property type="entry name" value="DUF456"/>
</dbReference>
<comment type="caution">
    <text evidence="2">The sequence shown here is derived from an EMBL/GenBank/DDBJ whole genome shotgun (WGS) entry which is preliminary data.</text>
</comment>
<dbReference type="EMBL" id="LSGP01000025">
    <property type="protein sequence ID" value="KYZ75212.1"/>
    <property type="molecule type" value="Genomic_DNA"/>
</dbReference>
<name>A0A154BMR5_ANASB</name>
<feature type="transmembrane region" description="Helical" evidence="1">
    <location>
        <begin position="7"/>
        <end position="37"/>
    </location>
</feature>
<keyword evidence="1" id="KW-1133">Transmembrane helix</keyword>
<evidence type="ECO:0000313" key="2">
    <source>
        <dbReference type="EMBL" id="KYZ75212.1"/>
    </source>
</evidence>
<feature type="transmembrane region" description="Helical" evidence="1">
    <location>
        <begin position="90"/>
        <end position="123"/>
    </location>
</feature>
<dbReference type="Pfam" id="PF04306">
    <property type="entry name" value="DUF456"/>
    <property type="match status" value="1"/>
</dbReference>
<dbReference type="OrthoDB" id="1680489at2"/>
<dbReference type="AlphaFoldDB" id="A0A154BMR5"/>
<keyword evidence="3" id="KW-1185">Reference proteome</keyword>
<dbReference type="Proteomes" id="UP000076268">
    <property type="component" value="Unassembled WGS sequence"/>
</dbReference>